<evidence type="ECO:0000256" key="1">
    <source>
        <dbReference type="SAM" id="SignalP"/>
    </source>
</evidence>
<sequence>MASFKILGFFAIAGSMFSLNIGSLNAQVTIGNGQSNNLSPAQQMLLDMRQTNAPAIGGGSMQLFRFTENNLSFAPLEGLDRLFNWQASEDVGISADKTMGDRVETFKLEQRRQIVSDSKILDAINRINQPTGK</sequence>
<name>A0A2W4WNC7_9CYAN</name>
<evidence type="ECO:0000313" key="3">
    <source>
        <dbReference type="Proteomes" id="UP000249467"/>
    </source>
</evidence>
<comment type="caution">
    <text evidence="2">The sequence shown here is derived from an EMBL/GenBank/DDBJ whole genome shotgun (WGS) entry which is preliminary data.</text>
</comment>
<feature type="chain" id="PRO_5016125214" evidence="1">
    <location>
        <begin position="27"/>
        <end position="133"/>
    </location>
</feature>
<keyword evidence="1" id="KW-0732">Signal</keyword>
<dbReference type="EMBL" id="QBML01000005">
    <property type="protein sequence ID" value="PZO43389.1"/>
    <property type="molecule type" value="Genomic_DNA"/>
</dbReference>
<feature type="signal peptide" evidence="1">
    <location>
        <begin position="1"/>
        <end position="26"/>
    </location>
</feature>
<reference evidence="2 3" key="1">
    <citation type="submission" date="2018-04" db="EMBL/GenBank/DDBJ databases">
        <authorList>
            <person name="Go L.Y."/>
            <person name="Mitchell J.A."/>
        </authorList>
    </citation>
    <scope>NUCLEOTIDE SEQUENCE [LARGE SCALE GENOMIC DNA]</scope>
    <source>
        <strain evidence="2">ULC066bin1</strain>
    </source>
</reference>
<accession>A0A2W4WNC7</accession>
<reference evidence="2 3" key="2">
    <citation type="submission" date="2018-06" db="EMBL/GenBank/DDBJ databases">
        <title>Metagenomic assembly of (sub)arctic Cyanobacteria and their associated microbiome from non-axenic cultures.</title>
        <authorList>
            <person name="Baurain D."/>
        </authorList>
    </citation>
    <scope>NUCLEOTIDE SEQUENCE [LARGE SCALE GENOMIC DNA]</scope>
    <source>
        <strain evidence="2">ULC066bin1</strain>
    </source>
</reference>
<gene>
    <name evidence="2" type="ORF">DCF19_05445</name>
</gene>
<dbReference type="Proteomes" id="UP000249467">
    <property type="component" value="Unassembled WGS sequence"/>
</dbReference>
<dbReference type="AlphaFoldDB" id="A0A2W4WNC7"/>
<organism evidence="2 3">
    <name type="scientific">Pseudanabaena frigida</name>
    <dbReference type="NCBI Taxonomy" id="945775"/>
    <lineage>
        <taxon>Bacteria</taxon>
        <taxon>Bacillati</taxon>
        <taxon>Cyanobacteriota</taxon>
        <taxon>Cyanophyceae</taxon>
        <taxon>Pseudanabaenales</taxon>
        <taxon>Pseudanabaenaceae</taxon>
        <taxon>Pseudanabaena</taxon>
    </lineage>
</organism>
<evidence type="ECO:0000313" key="2">
    <source>
        <dbReference type="EMBL" id="PZO43389.1"/>
    </source>
</evidence>
<protein>
    <submittedName>
        <fullName evidence="2">Uncharacterized protein</fullName>
    </submittedName>
</protein>
<proteinExistence type="predicted"/>